<dbReference type="EMBL" id="CP097119">
    <property type="protein sequence ID" value="USS89726.1"/>
    <property type="molecule type" value="Genomic_DNA"/>
</dbReference>
<dbReference type="InterPro" id="IPR036390">
    <property type="entry name" value="WH_DNA-bd_sf"/>
</dbReference>
<dbReference type="Pfam" id="PF01638">
    <property type="entry name" value="HxlR"/>
    <property type="match status" value="1"/>
</dbReference>
<evidence type="ECO:0000313" key="6">
    <source>
        <dbReference type="Proteomes" id="UP001055911"/>
    </source>
</evidence>
<keyword evidence="2" id="KW-0238">DNA-binding</keyword>
<dbReference type="Gene3D" id="1.10.10.10">
    <property type="entry name" value="Winged helix-like DNA-binding domain superfamily/Winged helix DNA-binding domain"/>
    <property type="match status" value="1"/>
</dbReference>
<evidence type="ECO:0000256" key="1">
    <source>
        <dbReference type="ARBA" id="ARBA00023015"/>
    </source>
</evidence>
<evidence type="ECO:0000259" key="4">
    <source>
        <dbReference type="PROSITE" id="PS51118"/>
    </source>
</evidence>
<dbReference type="Proteomes" id="UP001055911">
    <property type="component" value="Chromosome"/>
</dbReference>
<dbReference type="SUPFAM" id="SSF46785">
    <property type="entry name" value="Winged helix' DNA-binding domain"/>
    <property type="match status" value="1"/>
</dbReference>
<dbReference type="InterPro" id="IPR002577">
    <property type="entry name" value="HTH_HxlR"/>
</dbReference>
<dbReference type="PROSITE" id="PS51118">
    <property type="entry name" value="HTH_HXLR"/>
    <property type="match status" value="1"/>
</dbReference>
<keyword evidence="1" id="KW-0805">Transcription regulation</keyword>
<sequence>MGKRRMRDETCLCASFQEAFQILGRKWNGMIIQSLLVSGPLRFGELALKVPDCSDRVLTARLKELQGYDIVTRKTSDDSALILYDLTPKGQDLRPVMEATHAWADKWCNGNDEA</sequence>
<reference evidence="5" key="1">
    <citation type="submission" date="2022-05" db="EMBL/GenBank/DDBJ databases">
        <authorList>
            <person name="Oliphant S.A."/>
            <person name="Watson-Haigh N.S."/>
            <person name="Sumby K.M."/>
            <person name="Gardner J.M."/>
            <person name="Jiranek V."/>
        </authorList>
    </citation>
    <scope>NUCLEOTIDE SEQUENCE</scope>
    <source>
        <strain evidence="5">KI4_B1</strain>
    </source>
</reference>
<evidence type="ECO:0000256" key="3">
    <source>
        <dbReference type="ARBA" id="ARBA00023163"/>
    </source>
</evidence>
<keyword evidence="6" id="KW-1185">Reference proteome</keyword>
<evidence type="ECO:0000313" key="5">
    <source>
        <dbReference type="EMBL" id="USS89726.1"/>
    </source>
</evidence>
<dbReference type="PANTHER" id="PTHR33204">
    <property type="entry name" value="TRANSCRIPTIONAL REGULATOR, MARR FAMILY"/>
    <property type="match status" value="1"/>
</dbReference>
<proteinExistence type="predicted"/>
<dbReference type="InterPro" id="IPR036388">
    <property type="entry name" value="WH-like_DNA-bd_sf"/>
</dbReference>
<dbReference type="AlphaFoldDB" id="A0A9Q8ZWC0"/>
<accession>A0A9Q8ZWC0</accession>
<name>A0A9Q8ZWC0_9LACO</name>
<protein>
    <submittedName>
        <fullName evidence="5">Helix-turn-helix transcriptional regulator</fullName>
    </submittedName>
</protein>
<feature type="domain" description="HTH hxlR-type" evidence="4">
    <location>
        <begin position="13"/>
        <end position="112"/>
    </location>
</feature>
<dbReference type="GO" id="GO:0003677">
    <property type="term" value="F:DNA binding"/>
    <property type="evidence" value="ECO:0007669"/>
    <property type="project" value="UniProtKB-KW"/>
</dbReference>
<dbReference type="PANTHER" id="PTHR33204:SF37">
    <property type="entry name" value="HTH-TYPE TRANSCRIPTIONAL REGULATOR YODB"/>
    <property type="match status" value="1"/>
</dbReference>
<keyword evidence="3" id="KW-0804">Transcription</keyword>
<organism evidence="5 6">
    <name type="scientific">Fructilactobacillus cliffordii</name>
    <dbReference type="NCBI Taxonomy" id="2940299"/>
    <lineage>
        <taxon>Bacteria</taxon>
        <taxon>Bacillati</taxon>
        <taxon>Bacillota</taxon>
        <taxon>Bacilli</taxon>
        <taxon>Lactobacillales</taxon>
        <taxon>Lactobacillaceae</taxon>
        <taxon>Fructilactobacillus</taxon>
    </lineage>
</organism>
<evidence type="ECO:0000256" key="2">
    <source>
        <dbReference type="ARBA" id="ARBA00023125"/>
    </source>
</evidence>
<gene>
    <name evidence="5" type="ORF">M3M40_02765</name>
</gene>
<dbReference type="RefSeq" id="WP_252767274.1">
    <property type="nucleotide sequence ID" value="NZ_CP097117.1"/>
</dbReference>